<evidence type="ECO:0000259" key="8">
    <source>
        <dbReference type="Pfam" id="PF00857"/>
    </source>
</evidence>
<dbReference type="Gene3D" id="3.40.50.850">
    <property type="entry name" value="Isochorismatase-like"/>
    <property type="match status" value="1"/>
</dbReference>
<evidence type="ECO:0000256" key="2">
    <source>
        <dbReference type="ARBA" id="ARBA00022642"/>
    </source>
</evidence>
<dbReference type="HOGENOM" id="CLU_068979_13_1_6"/>
<dbReference type="GO" id="GO:0008936">
    <property type="term" value="F:nicotinamidase activity"/>
    <property type="evidence" value="ECO:0007669"/>
    <property type="project" value="UniProtKB-EC"/>
</dbReference>
<dbReference type="InterPro" id="IPR052347">
    <property type="entry name" value="Isochorismatase_Nicotinamidase"/>
</dbReference>
<dbReference type="InterPro" id="IPR000868">
    <property type="entry name" value="Isochorismatase-like_dom"/>
</dbReference>
<evidence type="ECO:0000313" key="9">
    <source>
        <dbReference type="EMBL" id="EGW21503.1"/>
    </source>
</evidence>
<comment type="similarity">
    <text evidence="1">Belongs to the isochorismatase family.</text>
</comment>
<dbReference type="OrthoDB" id="9791276at2"/>
<comment type="pathway">
    <text evidence="5">Cofactor biosynthesis; nicotinate biosynthesis; nicotinate from nicotinamide: step 1/1.</text>
</comment>
<evidence type="ECO:0000313" key="10">
    <source>
        <dbReference type="Proteomes" id="UP000004664"/>
    </source>
</evidence>
<dbReference type="SUPFAM" id="SSF52499">
    <property type="entry name" value="Isochorismatase-like hydrolases"/>
    <property type="match status" value="1"/>
</dbReference>
<keyword evidence="10" id="KW-1185">Reference proteome</keyword>
<dbReference type="GO" id="GO:0046872">
    <property type="term" value="F:metal ion binding"/>
    <property type="evidence" value="ECO:0007669"/>
    <property type="project" value="UniProtKB-KW"/>
</dbReference>
<evidence type="ECO:0000256" key="7">
    <source>
        <dbReference type="ARBA" id="ARBA00043224"/>
    </source>
</evidence>
<dbReference type="Pfam" id="PF00857">
    <property type="entry name" value="Isochorismatase"/>
    <property type="match status" value="1"/>
</dbReference>
<dbReference type="GO" id="GO:0019363">
    <property type="term" value="P:pyridine nucleotide biosynthetic process"/>
    <property type="evidence" value="ECO:0007669"/>
    <property type="project" value="UniProtKB-KW"/>
</dbReference>
<dbReference type="eggNOG" id="COG1335">
    <property type="taxonomic scope" value="Bacteria"/>
</dbReference>
<gene>
    <name evidence="9" type="ORF">Mettu_0268</name>
</gene>
<accession>G3IU20</accession>
<name>G3IU20_METTV</name>
<reference evidence="9 10" key="1">
    <citation type="submission" date="2011-06" db="EMBL/GenBank/DDBJ databases">
        <title>Genomic sequence of Methylobacter tundripaludum SV96.</title>
        <authorList>
            <consortium name="US DOE Joint Genome Institute"/>
            <person name="Lucas S."/>
            <person name="Han J."/>
            <person name="Lapidus A."/>
            <person name="Cheng J.-F."/>
            <person name="Goodwin L."/>
            <person name="Pitluck S."/>
            <person name="Held B."/>
            <person name="Detter J.C."/>
            <person name="Han C."/>
            <person name="Tapia R."/>
            <person name="Land M."/>
            <person name="Hauser L."/>
            <person name="Kyrpides N."/>
            <person name="Ivanova N."/>
            <person name="Ovchinnikova G."/>
            <person name="Pagani I."/>
            <person name="Klotz M.G."/>
            <person name="Dispirito A.A."/>
            <person name="Murrell J.C."/>
            <person name="Dunfield P."/>
            <person name="Kalyuzhnaya M.G."/>
            <person name="Svenning M."/>
            <person name="Trotsenko Y.A."/>
            <person name="Stein L.Y."/>
            <person name="Woyke T."/>
        </authorList>
    </citation>
    <scope>NUCLEOTIDE SEQUENCE [LARGE SCALE GENOMIC DNA]</scope>
    <source>
        <strain evidence="10">ATCC BAA-1195 / DSM 17260 / SV96</strain>
    </source>
</reference>
<feature type="domain" description="Isochorismatase-like" evidence="8">
    <location>
        <begin position="18"/>
        <end position="197"/>
    </location>
</feature>
<protein>
    <recommendedName>
        <fullName evidence="6">nicotinamidase</fullName>
        <ecNumber evidence="6">3.5.1.19</ecNumber>
    </recommendedName>
    <alternativeName>
        <fullName evidence="7">Nicotinamide deamidase</fullName>
    </alternativeName>
</protein>
<dbReference type="EC" id="3.5.1.19" evidence="6"/>
<evidence type="ECO:0000256" key="6">
    <source>
        <dbReference type="ARBA" id="ARBA00039017"/>
    </source>
</evidence>
<dbReference type="EMBL" id="JH109152">
    <property type="protein sequence ID" value="EGW21503.1"/>
    <property type="molecule type" value="Genomic_DNA"/>
</dbReference>
<organism evidence="9 10">
    <name type="scientific">Methylobacter tundripaludum (strain ATCC BAA-1195 / DSM 17260 / SV96)</name>
    <dbReference type="NCBI Taxonomy" id="697282"/>
    <lineage>
        <taxon>Bacteria</taxon>
        <taxon>Pseudomonadati</taxon>
        <taxon>Pseudomonadota</taxon>
        <taxon>Gammaproteobacteria</taxon>
        <taxon>Methylococcales</taxon>
        <taxon>Methylococcaceae</taxon>
        <taxon>Methylobacter</taxon>
    </lineage>
</organism>
<dbReference type="Proteomes" id="UP000004664">
    <property type="component" value="Unassembled WGS sequence"/>
</dbReference>
<evidence type="ECO:0000256" key="4">
    <source>
        <dbReference type="ARBA" id="ARBA00022801"/>
    </source>
</evidence>
<evidence type="ECO:0000256" key="5">
    <source>
        <dbReference type="ARBA" id="ARBA00037900"/>
    </source>
</evidence>
<proteinExistence type="inferred from homology"/>
<evidence type="ECO:0000256" key="3">
    <source>
        <dbReference type="ARBA" id="ARBA00022723"/>
    </source>
</evidence>
<dbReference type="PANTHER" id="PTHR11080">
    <property type="entry name" value="PYRAZINAMIDASE/NICOTINAMIDASE"/>
    <property type="match status" value="1"/>
</dbReference>
<dbReference type="PANTHER" id="PTHR11080:SF2">
    <property type="entry name" value="LD05707P"/>
    <property type="match status" value="1"/>
</dbReference>
<dbReference type="AlphaFoldDB" id="G3IU20"/>
<sequence length="201" mass="22231">MTNKRKSIDQIELGKGDALLISDIQNDFLPGGSLAVQEGERIIPVLNGYIDRFSNRQLPVFATRDWHPANHCSFIRQGGPWPEHCIAGSKGAEFAADLHLPVSVYIISKGTDVEREGYSSFSNRTFKAQLDNAGIRRLFIGGLATDYCVLNTVRDALNFHFKVFLLIDAIRAVNVQKQDGENAINEMIEKGAIPITLSMIG</sequence>
<dbReference type="STRING" id="697282.Mettu_0268"/>
<keyword evidence="2" id="KW-0662">Pyridine nucleotide biosynthesis</keyword>
<keyword evidence="4 9" id="KW-0378">Hydrolase</keyword>
<evidence type="ECO:0000256" key="1">
    <source>
        <dbReference type="ARBA" id="ARBA00006336"/>
    </source>
</evidence>
<keyword evidence="3" id="KW-0479">Metal-binding</keyword>
<dbReference type="RefSeq" id="WP_006889484.1">
    <property type="nucleotide sequence ID" value="NZ_JH109152.1"/>
</dbReference>
<dbReference type="InterPro" id="IPR036380">
    <property type="entry name" value="Isochorismatase-like_sf"/>
</dbReference>